<keyword evidence="2" id="KW-0813">Transport</keyword>
<evidence type="ECO:0000256" key="1">
    <source>
        <dbReference type="ARBA" id="ARBA00004533"/>
    </source>
</evidence>
<dbReference type="InterPro" id="IPR036034">
    <property type="entry name" value="PDZ_sf"/>
</dbReference>
<keyword evidence="12" id="KW-1185">Reference proteome</keyword>
<keyword evidence="4" id="KW-0997">Cell inner membrane</keyword>
<dbReference type="Pfam" id="PF13180">
    <property type="entry name" value="PDZ_2"/>
    <property type="match status" value="1"/>
</dbReference>
<keyword evidence="7 9" id="KW-1133">Transmembrane helix</keyword>
<keyword evidence="3" id="KW-1003">Cell membrane</keyword>
<accession>A0AA97FA34</accession>
<evidence type="ECO:0000259" key="10">
    <source>
        <dbReference type="SMART" id="SM00228"/>
    </source>
</evidence>
<dbReference type="GO" id="GO:0005886">
    <property type="term" value="C:plasma membrane"/>
    <property type="evidence" value="ECO:0007669"/>
    <property type="project" value="UniProtKB-SubCell"/>
</dbReference>
<feature type="transmembrane region" description="Helical" evidence="9">
    <location>
        <begin position="24"/>
        <end position="48"/>
    </location>
</feature>
<organism evidence="11 12">
    <name type="scientific">Alterisphingorhabdus coralli</name>
    <dbReference type="NCBI Taxonomy" id="3071408"/>
    <lineage>
        <taxon>Bacteria</taxon>
        <taxon>Pseudomonadati</taxon>
        <taxon>Pseudomonadota</taxon>
        <taxon>Alphaproteobacteria</taxon>
        <taxon>Sphingomonadales</taxon>
        <taxon>Sphingomonadaceae</taxon>
        <taxon>Alterisphingorhabdus (ex Yan et al. 2024)</taxon>
    </lineage>
</organism>
<feature type="domain" description="PDZ" evidence="10">
    <location>
        <begin position="208"/>
        <end position="281"/>
    </location>
</feature>
<keyword evidence="8 9" id="KW-0472">Membrane</keyword>
<dbReference type="EMBL" id="CP136594">
    <property type="protein sequence ID" value="WOE75837.1"/>
    <property type="molecule type" value="Genomic_DNA"/>
</dbReference>
<dbReference type="SUPFAM" id="SSF50156">
    <property type="entry name" value="PDZ domain-like"/>
    <property type="match status" value="1"/>
</dbReference>
<evidence type="ECO:0000256" key="7">
    <source>
        <dbReference type="ARBA" id="ARBA00022989"/>
    </source>
</evidence>
<dbReference type="Gene3D" id="2.30.42.10">
    <property type="match status" value="1"/>
</dbReference>
<dbReference type="SMART" id="SM00228">
    <property type="entry name" value="PDZ"/>
    <property type="match status" value="1"/>
</dbReference>
<dbReference type="Pfam" id="PF11356">
    <property type="entry name" value="T2SSC"/>
    <property type="match status" value="1"/>
</dbReference>
<keyword evidence="6" id="KW-0653">Protein transport</keyword>
<evidence type="ECO:0000256" key="9">
    <source>
        <dbReference type="SAM" id="Phobius"/>
    </source>
</evidence>
<evidence type="ECO:0000256" key="8">
    <source>
        <dbReference type="ARBA" id="ARBA00023136"/>
    </source>
</evidence>
<dbReference type="Proteomes" id="UP001302429">
    <property type="component" value="Chromosome"/>
</dbReference>
<evidence type="ECO:0000313" key="11">
    <source>
        <dbReference type="EMBL" id="WOE75837.1"/>
    </source>
</evidence>
<name>A0AA97FA34_9SPHN</name>
<reference evidence="11 12" key="1">
    <citation type="submission" date="2023-10" db="EMBL/GenBank/DDBJ databases">
        <title>Complete genome sequence of a Sphingomonadaceae bacterium.</title>
        <authorList>
            <person name="Yan C."/>
        </authorList>
    </citation>
    <scope>NUCLEOTIDE SEQUENCE [LARGE SCALE GENOMIC DNA]</scope>
    <source>
        <strain evidence="11 12">SCSIO 66989</strain>
    </source>
</reference>
<protein>
    <submittedName>
        <fullName evidence="11">Type II secretion system protein N</fullName>
    </submittedName>
</protein>
<keyword evidence="5 9" id="KW-0812">Transmembrane</keyword>
<evidence type="ECO:0000256" key="3">
    <source>
        <dbReference type="ARBA" id="ARBA00022475"/>
    </source>
</evidence>
<sequence length="293" mass="30904">MDGRNTALLRRVAPLWENWRQHSLFWPLAIILGLLLLVQLVRLILLLITPVSPLGDWQPNQAKPMPMAARSAILTSYNPFDGSSAAGSSDNRTEAVTALDLQLYGIRINNASGGGSAIIAGSDGVQESYAIGDEIMSGVSLAAVEFDHVVLDRNGKRESLFIDQSGDTKPVSPPMAITETSAGKVISRPAEGDSNAAPAQARAAALNAGIGFTPRSEDGKVTGIAVASQGDGTAFKQFGFQPGDVIVEYDGRPVRSADDVTAMIAKSRPGGRFSVMVERGGQILPIAIIVPEQ</sequence>
<comment type="subcellular location">
    <subcellularLocation>
        <location evidence="1">Cell inner membrane</location>
    </subcellularLocation>
</comment>
<dbReference type="InterPro" id="IPR001478">
    <property type="entry name" value="PDZ"/>
</dbReference>
<evidence type="ECO:0000256" key="5">
    <source>
        <dbReference type="ARBA" id="ARBA00022692"/>
    </source>
</evidence>
<proteinExistence type="predicted"/>
<dbReference type="KEGG" id="acoa:RB602_03745"/>
<gene>
    <name evidence="11" type="ORF">RB602_03745</name>
</gene>
<evidence type="ECO:0000256" key="2">
    <source>
        <dbReference type="ARBA" id="ARBA00022448"/>
    </source>
</evidence>
<dbReference type="Gene3D" id="2.30.30.830">
    <property type="match status" value="1"/>
</dbReference>
<evidence type="ECO:0000256" key="4">
    <source>
        <dbReference type="ARBA" id="ARBA00022519"/>
    </source>
</evidence>
<evidence type="ECO:0000313" key="12">
    <source>
        <dbReference type="Proteomes" id="UP001302429"/>
    </source>
</evidence>
<dbReference type="AlphaFoldDB" id="A0AA97FA34"/>
<dbReference type="RefSeq" id="WP_317083076.1">
    <property type="nucleotide sequence ID" value="NZ_CP136594.1"/>
</dbReference>
<evidence type="ECO:0000256" key="6">
    <source>
        <dbReference type="ARBA" id="ARBA00022927"/>
    </source>
</evidence>
<dbReference type="InterPro" id="IPR024961">
    <property type="entry name" value="T2SS_GspC_N"/>
</dbReference>
<dbReference type="GO" id="GO:0015031">
    <property type="term" value="P:protein transport"/>
    <property type="evidence" value="ECO:0007669"/>
    <property type="project" value="UniProtKB-KW"/>
</dbReference>